<proteinExistence type="predicted"/>
<keyword evidence="3" id="KW-1185">Reference proteome</keyword>
<evidence type="ECO:0000256" key="1">
    <source>
        <dbReference type="SAM" id="MobiDB-lite"/>
    </source>
</evidence>
<dbReference type="Proteomes" id="UP000823941">
    <property type="component" value="Chromosome 7"/>
</dbReference>
<name>A0ABQ7QWU6_PLUXY</name>
<sequence>MGKIRFTLLPLRAAPSGDLASYLSARGLPGVKVSGAPRLRSAGRGLVGRDLRRDTWGVGRHHRGSTGGGDRSPPRAL</sequence>
<evidence type="ECO:0000313" key="2">
    <source>
        <dbReference type="EMBL" id="KAG7309518.1"/>
    </source>
</evidence>
<evidence type="ECO:0000313" key="3">
    <source>
        <dbReference type="Proteomes" id="UP000823941"/>
    </source>
</evidence>
<accession>A0ABQ7QWU6</accession>
<gene>
    <name evidence="2" type="ORF">JYU34_005492</name>
</gene>
<dbReference type="EMBL" id="JAHIBW010000007">
    <property type="protein sequence ID" value="KAG7309518.1"/>
    <property type="molecule type" value="Genomic_DNA"/>
</dbReference>
<feature type="region of interest" description="Disordered" evidence="1">
    <location>
        <begin position="50"/>
        <end position="77"/>
    </location>
</feature>
<organism evidence="2 3">
    <name type="scientific">Plutella xylostella</name>
    <name type="common">Diamondback moth</name>
    <name type="synonym">Plutella maculipennis</name>
    <dbReference type="NCBI Taxonomy" id="51655"/>
    <lineage>
        <taxon>Eukaryota</taxon>
        <taxon>Metazoa</taxon>
        <taxon>Ecdysozoa</taxon>
        <taxon>Arthropoda</taxon>
        <taxon>Hexapoda</taxon>
        <taxon>Insecta</taxon>
        <taxon>Pterygota</taxon>
        <taxon>Neoptera</taxon>
        <taxon>Endopterygota</taxon>
        <taxon>Lepidoptera</taxon>
        <taxon>Glossata</taxon>
        <taxon>Ditrysia</taxon>
        <taxon>Yponomeutoidea</taxon>
        <taxon>Plutellidae</taxon>
        <taxon>Plutella</taxon>
    </lineage>
</organism>
<protein>
    <submittedName>
        <fullName evidence="2">Uncharacterized protein</fullName>
    </submittedName>
</protein>
<reference evidence="2 3" key="1">
    <citation type="submission" date="2021-06" db="EMBL/GenBank/DDBJ databases">
        <title>A haploid diamondback moth (Plutella xylostella L.) genome assembly resolves 31 chromosomes and identifies a diamide resistance mutation.</title>
        <authorList>
            <person name="Ward C.M."/>
            <person name="Perry K.D."/>
            <person name="Baker G."/>
            <person name="Powis K."/>
            <person name="Heckel D.G."/>
            <person name="Baxter S.W."/>
        </authorList>
    </citation>
    <scope>NUCLEOTIDE SEQUENCE [LARGE SCALE GENOMIC DNA]</scope>
    <source>
        <strain evidence="2 3">LV</strain>
        <tissue evidence="2">Single pupa</tissue>
    </source>
</reference>
<comment type="caution">
    <text evidence="2">The sequence shown here is derived from an EMBL/GenBank/DDBJ whole genome shotgun (WGS) entry which is preliminary data.</text>
</comment>